<evidence type="ECO:0000313" key="1">
    <source>
        <dbReference type="EMBL" id="KAJ4702125.1"/>
    </source>
</evidence>
<dbReference type="EMBL" id="CM051407">
    <property type="protein sequence ID" value="KAJ4702125.1"/>
    <property type="molecule type" value="Genomic_DNA"/>
</dbReference>
<comment type="caution">
    <text evidence="1">The sequence shown here is derived from an EMBL/GenBank/DDBJ whole genome shotgun (WGS) entry which is preliminary data.</text>
</comment>
<proteinExistence type="predicted"/>
<protein>
    <submittedName>
        <fullName evidence="1">Transcriptional regulator ATRX-like</fullName>
    </submittedName>
</protein>
<sequence length="246" mass="27912">MPSDDAKAVNKLDSDDKSLSSILESRKKKLTNANAKPKVKKEEPKDEGDDFENPVRKSAGSKAKKEQNAIDGDDDDHKPISKRNSTAAATKADNKELKKKKSKEEEKKAEAEQNGKKKERKIYDFPGQKRDPPEERDPLRIFYETLYKQVPHSEMAQIWMMESGLLSFDEAKNVFEKKQMRKFSSPTKAVKRSTESVTVKKKPESSLKKTTDSRAGVKQSKKRKVNDGSSEDDFSIQKMATKQKAK</sequence>
<gene>
    <name evidence="1" type="ORF">OWV82_025250</name>
</gene>
<keyword evidence="2" id="KW-1185">Reference proteome</keyword>
<evidence type="ECO:0000313" key="2">
    <source>
        <dbReference type="Proteomes" id="UP001164539"/>
    </source>
</evidence>
<reference evidence="1 2" key="1">
    <citation type="journal article" date="2023" name="Science">
        <title>Complex scaffold remodeling in plant triterpene biosynthesis.</title>
        <authorList>
            <person name="De La Pena R."/>
            <person name="Hodgson H."/>
            <person name="Liu J.C."/>
            <person name="Stephenson M.J."/>
            <person name="Martin A.C."/>
            <person name="Owen C."/>
            <person name="Harkess A."/>
            <person name="Leebens-Mack J."/>
            <person name="Jimenez L.E."/>
            <person name="Osbourn A."/>
            <person name="Sattely E.S."/>
        </authorList>
    </citation>
    <scope>NUCLEOTIDE SEQUENCE [LARGE SCALE GENOMIC DNA]</scope>
    <source>
        <strain evidence="2">cv. JPN11</strain>
        <tissue evidence="1">Leaf</tissue>
    </source>
</reference>
<dbReference type="Proteomes" id="UP001164539">
    <property type="component" value="Chromosome 14"/>
</dbReference>
<accession>A0ACC1WSK8</accession>
<name>A0ACC1WSK8_MELAZ</name>
<organism evidence="1 2">
    <name type="scientific">Melia azedarach</name>
    <name type="common">Chinaberry tree</name>
    <dbReference type="NCBI Taxonomy" id="155640"/>
    <lineage>
        <taxon>Eukaryota</taxon>
        <taxon>Viridiplantae</taxon>
        <taxon>Streptophyta</taxon>
        <taxon>Embryophyta</taxon>
        <taxon>Tracheophyta</taxon>
        <taxon>Spermatophyta</taxon>
        <taxon>Magnoliopsida</taxon>
        <taxon>eudicotyledons</taxon>
        <taxon>Gunneridae</taxon>
        <taxon>Pentapetalae</taxon>
        <taxon>rosids</taxon>
        <taxon>malvids</taxon>
        <taxon>Sapindales</taxon>
        <taxon>Meliaceae</taxon>
        <taxon>Melia</taxon>
    </lineage>
</organism>